<evidence type="ECO:0000313" key="1">
    <source>
        <dbReference type="EMBL" id="RKX69165.1"/>
    </source>
</evidence>
<sequence length="176" mass="20647">MALLLITFTIGCGGDCLLLLPRSDDLSGYDHRWTYRVGADLGFIDRHRIGFAFHPVRFDSGPFSYEGESYELYYGFDLTRTFYSGPLRLFLILGGCHHPWRLKFQGEIMQLPTGKVDFKDWGYFGGIEFNYRPIRFLDLRLGGYYYYLLSEHFDRLGFDDHDEKYVALYSGLRIRL</sequence>
<dbReference type="EMBL" id="QNBE01000102">
    <property type="protein sequence ID" value="RKX69165.1"/>
    <property type="molecule type" value="Genomic_DNA"/>
</dbReference>
<accession>A0A660SEF9</accession>
<name>A0A660SEF9_UNCW3</name>
<dbReference type="InterPro" id="IPR036709">
    <property type="entry name" value="Autotransporte_beta_dom_sf"/>
</dbReference>
<evidence type="ECO:0008006" key="3">
    <source>
        <dbReference type="Google" id="ProtNLM"/>
    </source>
</evidence>
<organism evidence="1 2">
    <name type="scientific">candidate division WOR-3 bacterium</name>
    <dbReference type="NCBI Taxonomy" id="2052148"/>
    <lineage>
        <taxon>Bacteria</taxon>
        <taxon>Bacteria division WOR-3</taxon>
    </lineage>
</organism>
<comment type="caution">
    <text evidence="1">The sequence shown here is derived from an EMBL/GenBank/DDBJ whole genome shotgun (WGS) entry which is preliminary data.</text>
</comment>
<dbReference type="Proteomes" id="UP000268469">
    <property type="component" value="Unassembled WGS sequence"/>
</dbReference>
<proteinExistence type="predicted"/>
<evidence type="ECO:0000313" key="2">
    <source>
        <dbReference type="Proteomes" id="UP000268469"/>
    </source>
</evidence>
<gene>
    <name evidence="1" type="ORF">DRP53_09035</name>
</gene>
<dbReference type="SUPFAM" id="SSF103515">
    <property type="entry name" value="Autotransporter"/>
    <property type="match status" value="1"/>
</dbReference>
<dbReference type="AlphaFoldDB" id="A0A660SEF9"/>
<protein>
    <recommendedName>
        <fullName evidence="3">Outer membrane protein beta-barrel domain-containing protein</fullName>
    </recommendedName>
</protein>
<reference evidence="1 2" key="1">
    <citation type="submission" date="2018-06" db="EMBL/GenBank/DDBJ databases">
        <title>Extensive metabolic versatility and redundancy in microbially diverse, dynamic hydrothermal sediments.</title>
        <authorList>
            <person name="Dombrowski N."/>
            <person name="Teske A."/>
            <person name="Baker B.J."/>
        </authorList>
    </citation>
    <scope>NUCLEOTIDE SEQUENCE [LARGE SCALE GENOMIC DNA]</scope>
    <source>
        <strain evidence="1">B36_G15</strain>
    </source>
</reference>